<dbReference type="InterPro" id="IPR054293">
    <property type="entry name" value="DUF7029"/>
</dbReference>
<feature type="domain" description="DUF7029" evidence="3">
    <location>
        <begin position="170"/>
        <end position="257"/>
    </location>
</feature>
<keyword evidence="2" id="KW-0732">Signal</keyword>
<proteinExistence type="predicted"/>
<organism evidence="4 5">
    <name type="scientific">Ophiocordyceps unilateralis</name>
    <name type="common">Zombie-ant fungus</name>
    <name type="synonym">Torrubia unilateralis</name>
    <dbReference type="NCBI Taxonomy" id="268505"/>
    <lineage>
        <taxon>Eukaryota</taxon>
        <taxon>Fungi</taxon>
        <taxon>Dikarya</taxon>
        <taxon>Ascomycota</taxon>
        <taxon>Pezizomycotina</taxon>
        <taxon>Sordariomycetes</taxon>
        <taxon>Hypocreomycetidae</taxon>
        <taxon>Hypocreales</taxon>
        <taxon>Ophiocordycipitaceae</taxon>
        <taxon>Ophiocordyceps</taxon>
    </lineage>
</organism>
<feature type="compositionally biased region" description="Low complexity" evidence="1">
    <location>
        <begin position="318"/>
        <end position="334"/>
    </location>
</feature>
<feature type="compositionally biased region" description="Low complexity" evidence="1">
    <location>
        <begin position="292"/>
        <end position="306"/>
    </location>
</feature>
<dbReference type="STRING" id="268505.A0A2A9PM59"/>
<protein>
    <recommendedName>
        <fullName evidence="3">DUF7029 domain-containing protein</fullName>
    </recommendedName>
</protein>
<evidence type="ECO:0000256" key="2">
    <source>
        <dbReference type="SAM" id="SignalP"/>
    </source>
</evidence>
<sequence>MLSRISVAIVAAAGAVQALPAPEHTVQNSTAAAGNGSYAVPTRTHTIRETHIHTFKPESAKFTNFNDDDGGACDDAFLLDQDVLQSPVTSPFSSPSAGYGYNRFGFQYEQTATFAVNGPIATLAPNVHWDFDTKPAANVRPIMPGTGSELYYGHGDPEKSGRFAFLTYYFTSPSVNLDHSDHVKVVSYEAHTSASATMIVRFTSQEAFGHAERTWSVKNGLILISYVRGCGDYDKGDRCYFKATSLEKHTVDGRLEMTVKGEIKLPETIITGGETEWGVWIPRKNDRNRGNPSPSASDAASFSWAPTTSSSARPSYTPFPTFTTAVSPSPTAPTNRTQSLGRDQDANSCHPPVDTKYGLPTACLGDYFDQDLDNLMGYEGINAADEQFLRQLYPVFDQEADPTTPGFDFRPHDPVWKKHRRSVRLEKRLWPFSQIWKAIKRLIQLSASINKEFSWQLPSPEQVDKIQDEHAKQVESPWGDAILLKSYSSGESEEEREAKYLHVYCVGCGVKGQARINGRASWGIGDGITEAKVDFHTDMEFVLKLGIDARISYAKEFETELLEVGLPGLQYGPVTFGPWISLGAKVKLEAAAKGRLLAGAEMGLHDAHIVIDYKATEPVQSGWEPYFKPVLEANGALMISAELGLPMALKAGLKIASFERAAKLVDEPSVKAVAQVAASVALNHTAPFSAGFDETDGCGGILTRIAWRNKLWADAFGLKTYNLFDTDDRTLAPVCIPLPPRVQQKVPLLMAEPTFQNSSGRLDAQNLARHSGPIRDQTRPLLQSLPGGFSDELSYSVTGVQDMSYNNTHGVEYGRLVDHDETTMVASCSNGNMYAVVAERTENNTACSALWAATADNTMLMDGASRIMHYGTESMAKAGVSRIRLGPADELHRSSRLVVWTVEYNPDAPEGMRRYYLVRNADGDVFYPLVCEYSNGEGAKVFLAKDPDEGVKTLESDDVAYSITGGYVSSCHGLLLLQEEHDHDKDPVFYSISGGEDEFSEYTRIV</sequence>
<dbReference type="AlphaFoldDB" id="A0A2A9PM59"/>
<evidence type="ECO:0000259" key="3">
    <source>
        <dbReference type="Pfam" id="PF22974"/>
    </source>
</evidence>
<dbReference type="OrthoDB" id="160645at2759"/>
<feature type="region of interest" description="Disordered" evidence="1">
    <location>
        <begin position="281"/>
        <end position="353"/>
    </location>
</feature>
<gene>
    <name evidence="4" type="ORF">XA68_15634</name>
</gene>
<dbReference type="Pfam" id="PF22974">
    <property type="entry name" value="DUF7029"/>
    <property type="match status" value="1"/>
</dbReference>
<evidence type="ECO:0000256" key="1">
    <source>
        <dbReference type="SAM" id="MobiDB-lite"/>
    </source>
</evidence>
<feature type="chain" id="PRO_5013151636" description="DUF7029 domain-containing protein" evidence="2">
    <location>
        <begin position="19"/>
        <end position="1006"/>
    </location>
</feature>
<keyword evidence="5" id="KW-1185">Reference proteome</keyword>
<evidence type="ECO:0000313" key="5">
    <source>
        <dbReference type="Proteomes" id="UP000037136"/>
    </source>
</evidence>
<reference evidence="4 5" key="1">
    <citation type="journal article" date="2015" name="BMC Genomics">
        <title>Gene expression during zombie ant biting behavior reflects the complexity underlying fungal parasitic behavioral manipulation.</title>
        <authorList>
            <person name="de Bekker C."/>
            <person name="Ohm R.A."/>
            <person name="Loreto R.G."/>
            <person name="Sebastian A."/>
            <person name="Albert I."/>
            <person name="Merrow M."/>
            <person name="Brachmann A."/>
            <person name="Hughes D.P."/>
        </authorList>
    </citation>
    <scope>NUCLEOTIDE SEQUENCE [LARGE SCALE GENOMIC DNA]</scope>
    <source>
        <strain evidence="4 5">SC16a</strain>
    </source>
</reference>
<name>A0A2A9PM59_OPHUN</name>
<dbReference type="EMBL" id="LAZP02000047">
    <property type="protein sequence ID" value="PFH61972.1"/>
    <property type="molecule type" value="Genomic_DNA"/>
</dbReference>
<accession>A0A2A9PM59</accession>
<comment type="caution">
    <text evidence="4">The sequence shown here is derived from an EMBL/GenBank/DDBJ whole genome shotgun (WGS) entry which is preliminary data.</text>
</comment>
<dbReference type="Proteomes" id="UP000037136">
    <property type="component" value="Unassembled WGS sequence"/>
</dbReference>
<feature type="signal peptide" evidence="2">
    <location>
        <begin position="1"/>
        <end position="18"/>
    </location>
</feature>
<evidence type="ECO:0000313" key="4">
    <source>
        <dbReference type="EMBL" id="PFH61972.1"/>
    </source>
</evidence>
<reference evidence="4 5" key="2">
    <citation type="journal article" date="2017" name="Sci. Rep.">
        <title>Ant-infecting Ophiocordyceps genomes reveal a high diversity of potential behavioral manipulation genes and a possible major role for enterotoxins.</title>
        <authorList>
            <person name="de Bekker C."/>
            <person name="Ohm R.A."/>
            <person name="Evans H.C."/>
            <person name="Brachmann A."/>
            <person name="Hughes D.P."/>
        </authorList>
    </citation>
    <scope>NUCLEOTIDE SEQUENCE [LARGE SCALE GENOMIC DNA]</scope>
    <source>
        <strain evidence="4 5">SC16a</strain>
    </source>
</reference>